<organism evidence="1 2">
    <name type="scientific">Edhazardia aedis (strain USNM 41457)</name>
    <name type="common">Microsporidian parasite</name>
    <dbReference type="NCBI Taxonomy" id="1003232"/>
    <lineage>
        <taxon>Eukaryota</taxon>
        <taxon>Fungi</taxon>
        <taxon>Fungi incertae sedis</taxon>
        <taxon>Microsporidia</taxon>
        <taxon>Edhazardia</taxon>
    </lineage>
</organism>
<dbReference type="Proteomes" id="UP000003163">
    <property type="component" value="Unassembled WGS sequence"/>
</dbReference>
<comment type="caution">
    <text evidence="1">The sequence shown here is derived from an EMBL/GenBank/DDBJ whole genome shotgun (WGS) entry which is preliminary data.</text>
</comment>
<dbReference type="EMBL" id="AFBI03000029">
    <property type="protein sequence ID" value="EJW03843.1"/>
    <property type="molecule type" value="Genomic_DNA"/>
</dbReference>
<reference evidence="2" key="2">
    <citation type="submission" date="2015-07" db="EMBL/GenBank/DDBJ databases">
        <title>Contrasting host-pathogen interactions and genome evolution in two generalist and specialist microsporidian pathogens of mosquitoes.</title>
        <authorList>
            <consortium name="The Broad Institute Genomics Platform"/>
            <consortium name="The Broad Institute Genome Sequencing Center for Infectious Disease"/>
            <person name="Cuomo C.A."/>
            <person name="Sanscrainte N.D."/>
            <person name="Goldberg J.M."/>
            <person name="Heiman D."/>
            <person name="Young S."/>
            <person name="Zeng Q."/>
            <person name="Becnel J.J."/>
            <person name="Birren B.W."/>
        </authorList>
    </citation>
    <scope>NUCLEOTIDE SEQUENCE [LARGE SCALE GENOMIC DNA]</scope>
    <source>
        <strain evidence="2">USNM 41457</strain>
    </source>
</reference>
<keyword evidence="2" id="KW-1185">Reference proteome</keyword>
<dbReference type="InParanoid" id="J8ZVZ2"/>
<dbReference type="VEuPathDB" id="MicrosporidiaDB:EDEG_01869"/>
<name>J8ZVZ2_EDHAE</name>
<gene>
    <name evidence="1" type="ORF">EDEG_01869</name>
</gene>
<proteinExistence type="predicted"/>
<evidence type="ECO:0000313" key="2">
    <source>
        <dbReference type="Proteomes" id="UP000003163"/>
    </source>
</evidence>
<dbReference type="HOGENOM" id="CLU_816425_0_0_1"/>
<reference evidence="1 2" key="1">
    <citation type="submission" date="2011-08" db="EMBL/GenBank/DDBJ databases">
        <authorList>
            <person name="Liu Z.J."/>
            <person name="Shi F.L."/>
            <person name="Lu J.Q."/>
            <person name="Li M."/>
            <person name="Wang Z.L."/>
        </authorList>
    </citation>
    <scope>NUCLEOTIDE SEQUENCE [LARGE SCALE GENOMIC DNA]</scope>
    <source>
        <strain evidence="1 2">USNM 41457</strain>
    </source>
</reference>
<evidence type="ECO:0000313" key="1">
    <source>
        <dbReference type="EMBL" id="EJW03843.1"/>
    </source>
</evidence>
<dbReference type="AlphaFoldDB" id="J8ZVZ2"/>
<protein>
    <submittedName>
        <fullName evidence="1">Uncharacterized protein</fullName>
    </submittedName>
</protein>
<sequence length="340" mass="36472">MGSAGSAGIISSPGKYIKVEQPKVVAGVLAQQETAPVAKVVSGVSSQQEPIPVAKVEPVARPAAKAVAVAVQPQHRAATVAISSSPKAAPANIQFVDVSQPEPPKTVKIAPAPVKKQPVYNIKPAKEVVEVPVAPVQENYVPAPTQEYIEVQSEMPYIAKEAKQVVQAAEPQYVMETEGAQPQEYELITDGSRQETGSAAVEYYTNQEVPQEAQAVYVSGDTSQGGYISVDSQDEQGVAYIEQQPTEYIEHQSAEYMPVEEEIEPVATQYVEARPKPVLVPVEEPKQVLVEEPKVLKTNYDTKKDENSDEICLMCNGNSSVSPALMANPSKEGCGCSPDE</sequence>
<accession>J8ZVZ2</accession>